<gene>
    <name evidence="4" type="ORF">OTI717_LOCUS42135</name>
</gene>
<evidence type="ECO:0000256" key="2">
    <source>
        <dbReference type="RuleBase" id="RU361185"/>
    </source>
</evidence>
<dbReference type="Pfam" id="PF01055">
    <property type="entry name" value="Glyco_hydro_31_2nd"/>
    <property type="match status" value="1"/>
</dbReference>
<dbReference type="SUPFAM" id="SSF51445">
    <property type="entry name" value="(Trans)glycosidases"/>
    <property type="match status" value="1"/>
</dbReference>
<comment type="caution">
    <text evidence="4">The sequence shown here is derived from an EMBL/GenBank/DDBJ whole genome shotgun (WGS) entry which is preliminary data.</text>
</comment>
<protein>
    <recommendedName>
        <fullName evidence="3">Glycoside hydrolase family 31 TIM barrel domain-containing protein</fullName>
    </recommendedName>
</protein>
<keyword evidence="2" id="KW-0378">Hydrolase</keyword>
<dbReference type="Gene3D" id="3.20.20.80">
    <property type="entry name" value="Glycosidases"/>
    <property type="match status" value="1"/>
</dbReference>
<evidence type="ECO:0000256" key="1">
    <source>
        <dbReference type="ARBA" id="ARBA00007806"/>
    </source>
</evidence>
<dbReference type="InterPro" id="IPR000322">
    <property type="entry name" value="Glyco_hydro_31_TIM"/>
</dbReference>
<dbReference type="GO" id="GO:0004558">
    <property type="term" value="F:alpha-1,4-glucosidase activity"/>
    <property type="evidence" value="ECO:0007669"/>
    <property type="project" value="TreeGrafter"/>
</dbReference>
<sequence>MRSNLDFTYDPTNFNGLPDLVRSLQSEGKHYVNIIDPGISPTQPPGTYPPYDEGLKRAIFMTKFNSTELIIGQVSPGLTVFPDFTNASTVEWWTNVAAAFHDIIPFDGIWN</sequence>
<dbReference type="PANTHER" id="PTHR22762:SF131">
    <property type="entry name" value="GLYCOSIDE HYDROLASE FAMILY 31 N-TERMINAL DOMAIN-CONTAINING PROTEIN"/>
    <property type="match status" value="1"/>
</dbReference>
<accession>A0A820I1M6</accession>
<keyword evidence="2" id="KW-0326">Glycosidase</keyword>
<dbReference type="PANTHER" id="PTHR22762">
    <property type="entry name" value="ALPHA-GLUCOSIDASE"/>
    <property type="match status" value="1"/>
</dbReference>
<dbReference type="Proteomes" id="UP000663823">
    <property type="component" value="Unassembled WGS sequence"/>
</dbReference>
<proteinExistence type="inferred from homology"/>
<evidence type="ECO:0000259" key="3">
    <source>
        <dbReference type="Pfam" id="PF01055"/>
    </source>
</evidence>
<reference evidence="4" key="1">
    <citation type="submission" date="2021-02" db="EMBL/GenBank/DDBJ databases">
        <authorList>
            <person name="Nowell W R."/>
        </authorList>
    </citation>
    <scope>NUCLEOTIDE SEQUENCE</scope>
</reference>
<evidence type="ECO:0000313" key="4">
    <source>
        <dbReference type="EMBL" id="CAF4303953.1"/>
    </source>
</evidence>
<comment type="similarity">
    <text evidence="1 2">Belongs to the glycosyl hydrolase 31 family.</text>
</comment>
<feature type="non-terminal residue" evidence="4">
    <location>
        <position position="1"/>
    </location>
</feature>
<dbReference type="AlphaFoldDB" id="A0A820I1M6"/>
<dbReference type="GO" id="GO:0005975">
    <property type="term" value="P:carbohydrate metabolic process"/>
    <property type="evidence" value="ECO:0007669"/>
    <property type="project" value="InterPro"/>
</dbReference>
<organism evidence="4 5">
    <name type="scientific">Rotaria sordida</name>
    <dbReference type="NCBI Taxonomy" id="392033"/>
    <lineage>
        <taxon>Eukaryota</taxon>
        <taxon>Metazoa</taxon>
        <taxon>Spiralia</taxon>
        <taxon>Gnathifera</taxon>
        <taxon>Rotifera</taxon>
        <taxon>Eurotatoria</taxon>
        <taxon>Bdelloidea</taxon>
        <taxon>Philodinida</taxon>
        <taxon>Philodinidae</taxon>
        <taxon>Rotaria</taxon>
    </lineage>
</organism>
<evidence type="ECO:0000313" key="5">
    <source>
        <dbReference type="Proteomes" id="UP000663823"/>
    </source>
</evidence>
<name>A0A820I1M6_9BILA</name>
<dbReference type="InterPro" id="IPR017853">
    <property type="entry name" value="GH"/>
</dbReference>
<feature type="domain" description="Glycoside hydrolase family 31 TIM barrel" evidence="3">
    <location>
        <begin position="3"/>
        <end position="111"/>
    </location>
</feature>
<dbReference type="EMBL" id="CAJOAX010048034">
    <property type="protein sequence ID" value="CAF4303953.1"/>
    <property type="molecule type" value="Genomic_DNA"/>
</dbReference>